<name>A0AA43ZH47_9HYPH</name>
<dbReference type="AlphaFoldDB" id="A0AA43ZH47"/>
<proteinExistence type="predicted"/>
<keyword evidence="2" id="KW-1185">Reference proteome</keyword>
<dbReference type="Proteomes" id="UP001155840">
    <property type="component" value="Unassembled WGS sequence"/>
</dbReference>
<sequence length="47" mass="5103">MKDDYQNTEKKAELAAARAALRSTVTRVAELAAQIEARGIAAREDAQ</sequence>
<accession>A0AA43ZH47</accession>
<dbReference type="EMBL" id="JAANCM010000009">
    <property type="protein sequence ID" value="NHT77534.1"/>
    <property type="molecule type" value="Genomic_DNA"/>
</dbReference>
<reference evidence="1" key="1">
    <citation type="submission" date="2020-03" db="EMBL/GenBank/DDBJ databases">
        <title>Ferranicluibacter endophyticum gen. nov., sp. nov., a new genus isolated from Rubus ulmifolius Schott. stem.</title>
        <authorList>
            <person name="Roca-Couso R."/>
            <person name="Flores-Felix J.D."/>
            <person name="Igual J.M."/>
            <person name="Rivas R."/>
        </authorList>
    </citation>
    <scope>NUCLEOTIDE SEQUENCE</scope>
    <source>
        <strain evidence="1">CRRU44</strain>
    </source>
</reference>
<organism evidence="1 2">
    <name type="scientific">Ferranicluibacter rubi</name>
    <dbReference type="NCBI Taxonomy" id="2715133"/>
    <lineage>
        <taxon>Bacteria</taxon>
        <taxon>Pseudomonadati</taxon>
        <taxon>Pseudomonadota</taxon>
        <taxon>Alphaproteobacteria</taxon>
        <taxon>Hyphomicrobiales</taxon>
        <taxon>Rhizobiaceae</taxon>
        <taxon>Ferranicluibacter</taxon>
    </lineage>
</organism>
<evidence type="ECO:0000313" key="1">
    <source>
        <dbReference type="EMBL" id="NHT77534.1"/>
    </source>
</evidence>
<evidence type="ECO:0000313" key="2">
    <source>
        <dbReference type="Proteomes" id="UP001155840"/>
    </source>
</evidence>
<gene>
    <name evidence="1" type="ORF">G8E10_17610</name>
</gene>
<protein>
    <submittedName>
        <fullName evidence="1">Uncharacterized protein</fullName>
    </submittedName>
</protein>
<dbReference type="RefSeq" id="WP_167130100.1">
    <property type="nucleotide sequence ID" value="NZ_JAANCM010000009.1"/>
</dbReference>
<comment type="caution">
    <text evidence="1">The sequence shown here is derived from an EMBL/GenBank/DDBJ whole genome shotgun (WGS) entry which is preliminary data.</text>
</comment>